<protein>
    <submittedName>
        <fullName evidence="1">Uncharacterized protein</fullName>
    </submittedName>
</protein>
<dbReference type="PANTHER" id="PTHR45786:SF74">
    <property type="entry name" value="ATP-DEPENDENT DNA HELICASE"/>
    <property type="match status" value="1"/>
</dbReference>
<dbReference type="STRING" id="1336337.A0A3N4IU99"/>
<dbReference type="AlphaFoldDB" id="A0A3N4IU99"/>
<evidence type="ECO:0000313" key="1">
    <source>
        <dbReference type="EMBL" id="RPA89763.1"/>
    </source>
</evidence>
<sequence>MAVRAYNNSLSLTSLGTTEVSYRVNDRHVYSFRIKGALYHNHVPLIPVEGERLKFAQIYIHDSMDMDAQVANCLNIFSNNSLDEHILGEIMTSLQDQNWLVQTYETAGEILKANLKEPITLQLKMLDARNRDLRVYNVPTSDEIRILIVGDRDE</sequence>
<gene>
    <name evidence="1" type="ORF">L873DRAFT_1754692</name>
</gene>
<reference evidence="1 2" key="1">
    <citation type="journal article" date="2018" name="Nat. Ecol. Evol.">
        <title>Pezizomycetes genomes reveal the molecular basis of ectomycorrhizal truffle lifestyle.</title>
        <authorList>
            <person name="Murat C."/>
            <person name="Payen T."/>
            <person name="Noel B."/>
            <person name="Kuo A."/>
            <person name="Morin E."/>
            <person name="Chen J."/>
            <person name="Kohler A."/>
            <person name="Krizsan K."/>
            <person name="Balestrini R."/>
            <person name="Da Silva C."/>
            <person name="Montanini B."/>
            <person name="Hainaut M."/>
            <person name="Levati E."/>
            <person name="Barry K.W."/>
            <person name="Belfiori B."/>
            <person name="Cichocki N."/>
            <person name="Clum A."/>
            <person name="Dockter R.B."/>
            <person name="Fauchery L."/>
            <person name="Guy J."/>
            <person name="Iotti M."/>
            <person name="Le Tacon F."/>
            <person name="Lindquist E.A."/>
            <person name="Lipzen A."/>
            <person name="Malagnac F."/>
            <person name="Mello A."/>
            <person name="Molinier V."/>
            <person name="Miyauchi S."/>
            <person name="Poulain J."/>
            <person name="Riccioni C."/>
            <person name="Rubini A."/>
            <person name="Sitrit Y."/>
            <person name="Splivallo R."/>
            <person name="Traeger S."/>
            <person name="Wang M."/>
            <person name="Zifcakova L."/>
            <person name="Wipf D."/>
            <person name="Zambonelli A."/>
            <person name="Paolocci F."/>
            <person name="Nowrousian M."/>
            <person name="Ottonello S."/>
            <person name="Baldrian P."/>
            <person name="Spatafora J.W."/>
            <person name="Henrissat B."/>
            <person name="Nagy L.G."/>
            <person name="Aury J.M."/>
            <person name="Wincker P."/>
            <person name="Grigoriev I.V."/>
            <person name="Bonfante P."/>
            <person name="Martin F.M."/>
        </authorList>
    </citation>
    <scope>NUCLEOTIDE SEQUENCE [LARGE SCALE GENOMIC DNA]</scope>
    <source>
        <strain evidence="1 2">120613-1</strain>
    </source>
</reference>
<name>A0A3N4IU99_9PEZI</name>
<dbReference type="Proteomes" id="UP000276215">
    <property type="component" value="Unassembled WGS sequence"/>
</dbReference>
<dbReference type="OrthoDB" id="1748060at2759"/>
<accession>A0A3N4IU99</accession>
<organism evidence="1 2">
    <name type="scientific">Choiromyces venosus 120613-1</name>
    <dbReference type="NCBI Taxonomy" id="1336337"/>
    <lineage>
        <taxon>Eukaryota</taxon>
        <taxon>Fungi</taxon>
        <taxon>Dikarya</taxon>
        <taxon>Ascomycota</taxon>
        <taxon>Pezizomycotina</taxon>
        <taxon>Pezizomycetes</taxon>
        <taxon>Pezizales</taxon>
        <taxon>Tuberaceae</taxon>
        <taxon>Choiromyces</taxon>
    </lineage>
</organism>
<dbReference type="PANTHER" id="PTHR45786">
    <property type="entry name" value="DNA BINDING PROTEIN-LIKE"/>
    <property type="match status" value="1"/>
</dbReference>
<feature type="non-terminal residue" evidence="1">
    <location>
        <position position="154"/>
    </location>
</feature>
<keyword evidence="2" id="KW-1185">Reference proteome</keyword>
<evidence type="ECO:0000313" key="2">
    <source>
        <dbReference type="Proteomes" id="UP000276215"/>
    </source>
</evidence>
<proteinExistence type="predicted"/>
<dbReference type="EMBL" id="ML120556">
    <property type="protein sequence ID" value="RPA89763.1"/>
    <property type="molecule type" value="Genomic_DNA"/>
</dbReference>